<protein>
    <submittedName>
        <fullName evidence="3">MerR family transcriptional regulator</fullName>
    </submittedName>
</protein>
<dbReference type="InterPro" id="IPR009061">
    <property type="entry name" value="DNA-bd_dom_put_sf"/>
</dbReference>
<dbReference type="Gene3D" id="1.10.1660.10">
    <property type="match status" value="1"/>
</dbReference>
<proteinExistence type="predicted"/>
<evidence type="ECO:0000259" key="2">
    <source>
        <dbReference type="Pfam" id="PF13411"/>
    </source>
</evidence>
<dbReference type="RefSeq" id="WP_210596326.1">
    <property type="nucleotide sequence ID" value="NZ_JAGKSQ010000002.1"/>
</dbReference>
<keyword evidence="4" id="KW-1185">Reference proteome</keyword>
<evidence type="ECO:0000313" key="4">
    <source>
        <dbReference type="Proteomes" id="UP000678228"/>
    </source>
</evidence>
<keyword evidence="1" id="KW-0175">Coiled coil</keyword>
<dbReference type="GO" id="GO:0006355">
    <property type="term" value="P:regulation of DNA-templated transcription"/>
    <property type="evidence" value="ECO:0007669"/>
    <property type="project" value="InterPro"/>
</dbReference>
<dbReference type="AlphaFoldDB" id="A0A941AQ00"/>
<feature type="coiled-coil region" evidence="1">
    <location>
        <begin position="85"/>
        <end position="145"/>
    </location>
</feature>
<dbReference type="Pfam" id="PF13411">
    <property type="entry name" value="MerR_1"/>
    <property type="match status" value="1"/>
</dbReference>
<evidence type="ECO:0000313" key="3">
    <source>
        <dbReference type="EMBL" id="MBP3950638.1"/>
    </source>
</evidence>
<dbReference type="InterPro" id="IPR000551">
    <property type="entry name" value="MerR-type_HTH_dom"/>
</dbReference>
<comment type="caution">
    <text evidence="3">The sequence shown here is derived from an EMBL/GenBank/DDBJ whole genome shotgun (WGS) entry which is preliminary data.</text>
</comment>
<gene>
    <name evidence="3" type="ORF">J7W16_05780</name>
</gene>
<accession>A0A941AQ00</accession>
<dbReference type="Proteomes" id="UP000678228">
    <property type="component" value="Unassembled WGS sequence"/>
</dbReference>
<dbReference type="GO" id="GO:0003677">
    <property type="term" value="F:DNA binding"/>
    <property type="evidence" value="ECO:0007669"/>
    <property type="project" value="InterPro"/>
</dbReference>
<reference evidence="3" key="1">
    <citation type="submission" date="2021-03" db="EMBL/GenBank/DDBJ databases">
        <title>Bacillus suaedae sp. nov., isolated from Suaeda aralocaspica.</title>
        <authorList>
            <person name="Lei R.F.R."/>
        </authorList>
    </citation>
    <scope>NUCLEOTIDE SEQUENCE</scope>
    <source>
        <strain evidence="3">YZJH907-2</strain>
    </source>
</reference>
<name>A0A941AQ00_9BACI</name>
<evidence type="ECO:0000256" key="1">
    <source>
        <dbReference type="SAM" id="Coils"/>
    </source>
</evidence>
<sequence>MTNGLTLIEVSNKVGIEPKTILRWSSYFELNCERNEQGYELFTEHELVVIEFVSNKVNDGKKIENIIIPTDLYNKSKIIQKTVERAEYENKVDSILIQLENLQEKMSRKSGERIRKRVNVHQLKMESINNNVSLLQTKLEKIEINAERRTQSEAEDLPLASGEKLKKKQMHSFRPVKQVFSF</sequence>
<feature type="domain" description="HTH merR-type" evidence="2">
    <location>
        <begin position="7"/>
        <end position="66"/>
    </location>
</feature>
<dbReference type="SUPFAM" id="SSF46955">
    <property type="entry name" value="Putative DNA-binding domain"/>
    <property type="match status" value="1"/>
</dbReference>
<organism evidence="3 4">
    <name type="scientific">Halalkalibacter suaedae</name>
    <dbReference type="NCBI Taxonomy" id="2822140"/>
    <lineage>
        <taxon>Bacteria</taxon>
        <taxon>Bacillati</taxon>
        <taxon>Bacillota</taxon>
        <taxon>Bacilli</taxon>
        <taxon>Bacillales</taxon>
        <taxon>Bacillaceae</taxon>
        <taxon>Halalkalibacter</taxon>
    </lineage>
</organism>
<dbReference type="EMBL" id="JAGKSQ010000002">
    <property type="protein sequence ID" value="MBP3950638.1"/>
    <property type="molecule type" value="Genomic_DNA"/>
</dbReference>